<dbReference type="Proteomes" id="UP000198694">
    <property type="component" value="Unassembled WGS sequence"/>
</dbReference>
<dbReference type="OrthoDB" id="4305745at2"/>
<keyword evidence="5" id="KW-1185">Reference proteome</keyword>
<dbReference type="SUPFAM" id="SSF52499">
    <property type="entry name" value="Isochorismatase-like hydrolases"/>
    <property type="match status" value="1"/>
</dbReference>
<feature type="domain" description="Isochorismatase-like" evidence="3">
    <location>
        <begin position="8"/>
        <end position="169"/>
    </location>
</feature>
<dbReference type="PANTHER" id="PTHR43540:SF6">
    <property type="entry name" value="ISOCHORISMATASE-LIKE DOMAIN-CONTAINING PROTEIN"/>
    <property type="match status" value="1"/>
</dbReference>
<dbReference type="Pfam" id="PF00857">
    <property type="entry name" value="Isochorismatase"/>
    <property type="match status" value="1"/>
</dbReference>
<dbReference type="RefSeq" id="WP_093214616.1">
    <property type="nucleotide sequence ID" value="NZ_FNFL01000003.1"/>
</dbReference>
<evidence type="ECO:0000259" key="3">
    <source>
        <dbReference type="Pfam" id="PF00857"/>
    </source>
</evidence>
<evidence type="ECO:0000256" key="2">
    <source>
        <dbReference type="ARBA" id="ARBA00022801"/>
    </source>
</evidence>
<name>A0A1G9A9A2_9BACI</name>
<protein>
    <submittedName>
        <fullName evidence="4">Nicotinamidase-related amidase</fullName>
    </submittedName>
</protein>
<sequence>MKSANQNTAVVIIDIINTFDFPGGDELLKNTKKILPDLLKLRDNAKKNDIPIIYVNDHYGIWQSDFTKVGEYCRNEKNKEIIDQMMPDADDYFLIKPKHSGFYGTALESLLNELGVNHIIFAGIAGDICVLFTANDAHMREYDISVPKNCTASNEQQQNDRALKLMEDKLSASTNPI</sequence>
<dbReference type="Gene3D" id="3.40.50.850">
    <property type="entry name" value="Isochorismatase-like"/>
    <property type="match status" value="1"/>
</dbReference>
<dbReference type="InterPro" id="IPR000868">
    <property type="entry name" value="Isochorismatase-like_dom"/>
</dbReference>
<organism evidence="4 5">
    <name type="scientific">Sediminibacillus albus</name>
    <dbReference type="NCBI Taxonomy" id="407036"/>
    <lineage>
        <taxon>Bacteria</taxon>
        <taxon>Bacillati</taxon>
        <taxon>Bacillota</taxon>
        <taxon>Bacilli</taxon>
        <taxon>Bacillales</taxon>
        <taxon>Bacillaceae</taxon>
        <taxon>Sediminibacillus</taxon>
    </lineage>
</organism>
<dbReference type="GO" id="GO:0016787">
    <property type="term" value="F:hydrolase activity"/>
    <property type="evidence" value="ECO:0007669"/>
    <property type="project" value="UniProtKB-KW"/>
</dbReference>
<comment type="similarity">
    <text evidence="1">Belongs to the isochorismatase family.</text>
</comment>
<proteinExistence type="inferred from homology"/>
<evidence type="ECO:0000256" key="1">
    <source>
        <dbReference type="ARBA" id="ARBA00006336"/>
    </source>
</evidence>
<dbReference type="EMBL" id="FNFL01000003">
    <property type="protein sequence ID" value="SDK23843.1"/>
    <property type="molecule type" value="Genomic_DNA"/>
</dbReference>
<keyword evidence="2" id="KW-0378">Hydrolase</keyword>
<evidence type="ECO:0000313" key="5">
    <source>
        <dbReference type="Proteomes" id="UP000198694"/>
    </source>
</evidence>
<gene>
    <name evidence="4" type="ORF">SAMN05216243_2485</name>
</gene>
<reference evidence="4 5" key="1">
    <citation type="submission" date="2016-10" db="EMBL/GenBank/DDBJ databases">
        <authorList>
            <person name="de Groot N.N."/>
        </authorList>
    </citation>
    <scope>NUCLEOTIDE SEQUENCE [LARGE SCALE GENOMIC DNA]</scope>
    <source>
        <strain evidence="4 5">CGMCC 1.6502</strain>
    </source>
</reference>
<dbReference type="PANTHER" id="PTHR43540">
    <property type="entry name" value="PEROXYUREIDOACRYLATE/UREIDOACRYLATE AMIDOHYDROLASE-RELATED"/>
    <property type="match status" value="1"/>
</dbReference>
<dbReference type="STRING" id="407036.SAMN05216243_2485"/>
<dbReference type="CDD" id="cd00431">
    <property type="entry name" value="cysteine_hydrolases"/>
    <property type="match status" value="1"/>
</dbReference>
<accession>A0A1G9A9A2</accession>
<dbReference type="InterPro" id="IPR036380">
    <property type="entry name" value="Isochorismatase-like_sf"/>
</dbReference>
<dbReference type="AlphaFoldDB" id="A0A1G9A9A2"/>
<evidence type="ECO:0000313" key="4">
    <source>
        <dbReference type="EMBL" id="SDK23843.1"/>
    </source>
</evidence>
<dbReference type="InterPro" id="IPR050272">
    <property type="entry name" value="Isochorismatase-like_hydrls"/>
</dbReference>